<dbReference type="PaxDb" id="2903-EOD32311"/>
<dbReference type="EnsemblProtists" id="EOD32311">
    <property type="protein sequence ID" value="EOD32311"/>
    <property type="gene ID" value="EMIHUDRAFT_468041"/>
</dbReference>
<evidence type="ECO:0000313" key="3">
    <source>
        <dbReference type="EnsemblProtists" id="EOD32311"/>
    </source>
</evidence>
<dbReference type="Proteomes" id="UP000013827">
    <property type="component" value="Unassembled WGS sequence"/>
</dbReference>
<feature type="transmembrane region" description="Helical" evidence="2">
    <location>
        <begin position="115"/>
        <end position="134"/>
    </location>
</feature>
<organism evidence="3 4">
    <name type="scientific">Emiliania huxleyi (strain CCMP1516)</name>
    <dbReference type="NCBI Taxonomy" id="280463"/>
    <lineage>
        <taxon>Eukaryota</taxon>
        <taxon>Haptista</taxon>
        <taxon>Haptophyta</taxon>
        <taxon>Prymnesiophyceae</taxon>
        <taxon>Isochrysidales</taxon>
        <taxon>Noelaerhabdaceae</taxon>
        <taxon>Emiliania</taxon>
    </lineage>
</organism>
<dbReference type="AlphaFoldDB" id="A0A0D3K976"/>
<accession>A0A0D3K976</accession>
<feature type="transmembrane region" description="Helical" evidence="2">
    <location>
        <begin position="74"/>
        <end position="95"/>
    </location>
</feature>
<feature type="transmembrane region" description="Helical" evidence="2">
    <location>
        <begin position="272"/>
        <end position="295"/>
    </location>
</feature>
<dbReference type="RefSeq" id="XP_005784740.1">
    <property type="nucleotide sequence ID" value="XM_005784683.1"/>
</dbReference>
<reference evidence="4" key="1">
    <citation type="journal article" date="2013" name="Nature">
        <title>Pan genome of the phytoplankton Emiliania underpins its global distribution.</title>
        <authorList>
            <person name="Read B.A."/>
            <person name="Kegel J."/>
            <person name="Klute M.J."/>
            <person name="Kuo A."/>
            <person name="Lefebvre S.C."/>
            <person name="Maumus F."/>
            <person name="Mayer C."/>
            <person name="Miller J."/>
            <person name="Monier A."/>
            <person name="Salamov A."/>
            <person name="Young J."/>
            <person name="Aguilar M."/>
            <person name="Claverie J.M."/>
            <person name="Frickenhaus S."/>
            <person name="Gonzalez K."/>
            <person name="Herman E.K."/>
            <person name="Lin Y.C."/>
            <person name="Napier J."/>
            <person name="Ogata H."/>
            <person name="Sarno A.F."/>
            <person name="Shmutz J."/>
            <person name="Schroeder D."/>
            <person name="de Vargas C."/>
            <person name="Verret F."/>
            <person name="von Dassow P."/>
            <person name="Valentin K."/>
            <person name="Van de Peer Y."/>
            <person name="Wheeler G."/>
            <person name="Dacks J.B."/>
            <person name="Delwiche C.F."/>
            <person name="Dyhrman S.T."/>
            <person name="Glockner G."/>
            <person name="John U."/>
            <person name="Richards T."/>
            <person name="Worden A.Z."/>
            <person name="Zhang X."/>
            <person name="Grigoriev I.V."/>
            <person name="Allen A.E."/>
            <person name="Bidle K."/>
            <person name="Borodovsky M."/>
            <person name="Bowler C."/>
            <person name="Brownlee C."/>
            <person name="Cock J.M."/>
            <person name="Elias M."/>
            <person name="Gladyshev V.N."/>
            <person name="Groth M."/>
            <person name="Guda C."/>
            <person name="Hadaegh A."/>
            <person name="Iglesias-Rodriguez M.D."/>
            <person name="Jenkins J."/>
            <person name="Jones B.M."/>
            <person name="Lawson T."/>
            <person name="Leese F."/>
            <person name="Lindquist E."/>
            <person name="Lobanov A."/>
            <person name="Lomsadze A."/>
            <person name="Malik S.B."/>
            <person name="Marsh M.E."/>
            <person name="Mackinder L."/>
            <person name="Mock T."/>
            <person name="Mueller-Roeber B."/>
            <person name="Pagarete A."/>
            <person name="Parker M."/>
            <person name="Probert I."/>
            <person name="Quesneville H."/>
            <person name="Raines C."/>
            <person name="Rensing S.A."/>
            <person name="Riano-Pachon D.M."/>
            <person name="Richier S."/>
            <person name="Rokitta S."/>
            <person name="Shiraiwa Y."/>
            <person name="Soanes D.M."/>
            <person name="van der Giezen M."/>
            <person name="Wahlund T.M."/>
            <person name="Williams B."/>
            <person name="Wilson W."/>
            <person name="Wolfe G."/>
            <person name="Wurch L.L."/>
        </authorList>
    </citation>
    <scope>NUCLEOTIDE SEQUENCE</scope>
</reference>
<proteinExistence type="predicted"/>
<dbReference type="KEGG" id="ehx:EMIHUDRAFT_468041"/>
<keyword evidence="2" id="KW-1133">Transmembrane helix</keyword>
<name>A0A0D3K976_EMIH1</name>
<reference evidence="3" key="2">
    <citation type="submission" date="2024-10" db="UniProtKB">
        <authorList>
            <consortium name="EnsemblProtists"/>
        </authorList>
    </citation>
    <scope>IDENTIFICATION</scope>
</reference>
<keyword evidence="2" id="KW-0472">Membrane</keyword>
<dbReference type="HOGENOM" id="CLU_498248_0_0_1"/>
<evidence type="ECO:0000256" key="1">
    <source>
        <dbReference type="SAM" id="MobiDB-lite"/>
    </source>
</evidence>
<feature type="transmembrane region" description="Helical" evidence="2">
    <location>
        <begin position="315"/>
        <end position="336"/>
    </location>
</feature>
<feature type="region of interest" description="Disordered" evidence="1">
    <location>
        <begin position="178"/>
        <end position="241"/>
    </location>
</feature>
<feature type="transmembrane region" description="Helical" evidence="2">
    <location>
        <begin position="386"/>
        <end position="407"/>
    </location>
</feature>
<protein>
    <submittedName>
        <fullName evidence="3">Uncharacterized protein</fullName>
    </submittedName>
</protein>
<keyword evidence="2" id="KW-0812">Transmembrane</keyword>
<dbReference type="GeneID" id="17277582"/>
<keyword evidence="4" id="KW-1185">Reference proteome</keyword>
<evidence type="ECO:0000256" key="2">
    <source>
        <dbReference type="SAM" id="Phobius"/>
    </source>
</evidence>
<sequence length="447" mass="49238">MQRQRSKKAADDRRDERFRVQGLIPVGRIGTMPNIGRKVEAGLVERVLPESIYSALIVMTLDGRGTCVELVTRILPLLFVLLLALSAQLMFAIYLDRAVWIVAGDLGDSCTETQMYMRWVATFTFVCVTLADAGNTLEIYEWLQILPNEWRHRRLRYRRYELSGAILSRVLPRECRLDTPLPSPAPSPTASGPSGRASFGAKQRRNSHSVPGRLSEYVGSLAEDSAERPRGPKGGEAGSLAEESISRAVPAGWPTISITAPLTGVTRVERTAFWLMLVGKLAASVIVIIAGSGAQLRGEMWGRCAVVRSGNDFDLIVNTLAAVFIVDIPALAYKVFLPPAYKRLVKDIPPFAHPSPLEERKCTCRSIVNRCSAAIAAKLRLAFVGLYIYIYFGACVGISILLVQVRWCGGFGDTCPAWLWWFCGEAPWLDPGPNSTLYQLLPQIAEG</sequence>
<evidence type="ECO:0000313" key="4">
    <source>
        <dbReference type="Proteomes" id="UP000013827"/>
    </source>
</evidence>